<dbReference type="EMBL" id="CP021416">
    <property type="protein sequence ID" value="ARU48117.1"/>
    <property type="molecule type" value="Genomic_DNA"/>
</dbReference>
<accession>A0A1Y0HJ37</accession>
<keyword evidence="1" id="KW-0472">Membrane</keyword>
<sequence length="146" mass="17236">MGIEISEWIKIVIAIGLVFWTYYVCKTYQEKKEANKASFDEYEFQGNKYLSIEENSDLKRVEKLMEEVSKGKFALMTKEQTPTIAILSITEFLRLKTIENHLEDEALVALIVERLENQKGKALIHHDEFLESLYTRKDDMRKEEEH</sequence>
<evidence type="ECO:0000313" key="2">
    <source>
        <dbReference type="EMBL" id="ARU48117.1"/>
    </source>
</evidence>
<feature type="transmembrane region" description="Helical" evidence="1">
    <location>
        <begin position="6"/>
        <end position="25"/>
    </location>
</feature>
<dbReference type="RefSeq" id="WP_087438119.1">
    <property type="nucleotide sequence ID" value="NZ_CP021416.1"/>
</dbReference>
<proteinExistence type="predicted"/>
<dbReference type="KEGG" id="suls:Sdiek1_0951"/>
<name>A0A1Y0HJ37_9BACT</name>
<protein>
    <submittedName>
        <fullName evidence="2">Uncharacterized protein</fullName>
    </submittedName>
</protein>
<dbReference type="AlphaFoldDB" id="A0A1Y0HJ37"/>
<evidence type="ECO:0000313" key="3">
    <source>
        <dbReference type="Proteomes" id="UP000196005"/>
    </source>
</evidence>
<keyword evidence="3" id="KW-1185">Reference proteome</keyword>
<gene>
    <name evidence="2" type="ORF">Sdiek1_0951</name>
</gene>
<evidence type="ECO:0000256" key="1">
    <source>
        <dbReference type="SAM" id="Phobius"/>
    </source>
</evidence>
<organism evidence="2 3">
    <name type="scientific">Sulfurospirillum diekertiae</name>
    <dbReference type="NCBI Taxonomy" id="1854492"/>
    <lineage>
        <taxon>Bacteria</taxon>
        <taxon>Pseudomonadati</taxon>
        <taxon>Campylobacterota</taxon>
        <taxon>Epsilonproteobacteria</taxon>
        <taxon>Campylobacterales</taxon>
        <taxon>Sulfurospirillaceae</taxon>
        <taxon>Sulfurospirillum</taxon>
    </lineage>
</organism>
<dbReference type="Proteomes" id="UP000196005">
    <property type="component" value="Chromosome"/>
</dbReference>
<keyword evidence="1" id="KW-1133">Transmembrane helix</keyword>
<keyword evidence="1" id="KW-0812">Transmembrane</keyword>
<reference evidence="3" key="1">
    <citation type="submission" date="2017-05" db="EMBL/GenBank/DDBJ databases">
        <title>Dechlorination kinetics govern the competition between two new strains of the genus Sulfurospirillum.</title>
        <authorList>
            <person name="Buttet G.F."/>
            <person name="Murray A.M."/>
            <person name="Goris T."/>
            <person name="Burion M."/>
            <person name="Lin B."/>
            <person name="Rolle M."/>
            <person name="Maillard J."/>
        </authorList>
    </citation>
    <scope>NUCLEOTIDE SEQUENCE [LARGE SCALE GENOMIC DNA]</scope>
    <source>
        <strain evidence="3">SL2-1</strain>
    </source>
</reference>